<protein>
    <submittedName>
        <fullName evidence="2">RINT1-like protein MAG2</fullName>
    </submittedName>
</protein>
<proteinExistence type="predicted"/>
<comment type="caution">
    <text evidence="2">The sequence shown here is derived from an EMBL/GenBank/DDBJ whole genome shotgun (WGS) entry which is preliminary data.</text>
</comment>
<reference evidence="2" key="2">
    <citation type="submission" date="2023-04" db="EMBL/GenBank/DDBJ databases">
        <authorList>
            <person name="Bruccoleri R.E."/>
            <person name="Oakeley E.J."/>
            <person name="Faust A.-M."/>
            <person name="Dessus-Babus S."/>
            <person name="Altorfer M."/>
            <person name="Burckhardt D."/>
            <person name="Oertli M."/>
            <person name="Naumann U."/>
            <person name="Petersen F."/>
            <person name="Wong J."/>
        </authorList>
    </citation>
    <scope>NUCLEOTIDE SEQUENCE</scope>
    <source>
        <strain evidence="2">GSM-AAB239-AS_SAM_17_03QT</strain>
        <tissue evidence="2">Leaf</tissue>
    </source>
</reference>
<reference evidence="2" key="1">
    <citation type="journal article" date="2023" name="GigaByte">
        <title>Genome assembly of the bearded iris, Iris pallida Lam.</title>
        <authorList>
            <person name="Bruccoleri R.E."/>
            <person name="Oakeley E.J."/>
            <person name="Faust A.M.E."/>
            <person name="Altorfer M."/>
            <person name="Dessus-Babus S."/>
            <person name="Burckhardt D."/>
            <person name="Oertli M."/>
            <person name="Naumann U."/>
            <person name="Petersen F."/>
            <person name="Wong J."/>
        </authorList>
    </citation>
    <scope>NUCLEOTIDE SEQUENCE</scope>
    <source>
        <strain evidence="2">GSM-AAB239-AS_SAM_17_03QT</strain>
    </source>
</reference>
<dbReference type="EMBL" id="JANAVB010017598">
    <property type="protein sequence ID" value="KAJ6830384.1"/>
    <property type="molecule type" value="Genomic_DNA"/>
</dbReference>
<feature type="signal peptide" evidence="1">
    <location>
        <begin position="1"/>
        <end position="15"/>
    </location>
</feature>
<feature type="chain" id="PRO_5044005289" evidence="1">
    <location>
        <begin position="16"/>
        <end position="120"/>
    </location>
</feature>
<evidence type="ECO:0000313" key="2">
    <source>
        <dbReference type="EMBL" id="KAJ6830384.1"/>
    </source>
</evidence>
<dbReference type="Proteomes" id="UP001140949">
    <property type="component" value="Unassembled WGS sequence"/>
</dbReference>
<name>A0AAX6GP80_IRIPA</name>
<evidence type="ECO:0000313" key="3">
    <source>
        <dbReference type="Proteomes" id="UP001140949"/>
    </source>
</evidence>
<gene>
    <name evidence="2" type="ORF">M6B38_354105</name>
</gene>
<accession>A0AAX6GP80</accession>
<keyword evidence="1" id="KW-0732">Signal</keyword>
<sequence length="120" mass="13882">MFGSSLIAFIAGARSWSINAAWYCESVLLEWSDGAFFVEMETKGGSSSRRMEDWGNSEVSGPLILRRRRQEKAEGGLTIIKSLCMSYIRSAWEGFEWEIDSNEYDFVSMEYCCHWNYDEQ</sequence>
<keyword evidence="3" id="KW-1185">Reference proteome</keyword>
<organism evidence="2 3">
    <name type="scientific">Iris pallida</name>
    <name type="common">Sweet iris</name>
    <dbReference type="NCBI Taxonomy" id="29817"/>
    <lineage>
        <taxon>Eukaryota</taxon>
        <taxon>Viridiplantae</taxon>
        <taxon>Streptophyta</taxon>
        <taxon>Embryophyta</taxon>
        <taxon>Tracheophyta</taxon>
        <taxon>Spermatophyta</taxon>
        <taxon>Magnoliopsida</taxon>
        <taxon>Liliopsida</taxon>
        <taxon>Asparagales</taxon>
        <taxon>Iridaceae</taxon>
        <taxon>Iridoideae</taxon>
        <taxon>Irideae</taxon>
        <taxon>Iris</taxon>
    </lineage>
</organism>
<dbReference type="AlphaFoldDB" id="A0AAX6GP80"/>
<evidence type="ECO:0000256" key="1">
    <source>
        <dbReference type="SAM" id="SignalP"/>
    </source>
</evidence>